<keyword evidence="2" id="KW-0810">Translation regulation</keyword>
<dbReference type="Proteomes" id="UP000623129">
    <property type="component" value="Unassembled WGS sequence"/>
</dbReference>
<dbReference type="SMART" id="SM00025">
    <property type="entry name" value="Pumilio"/>
    <property type="match status" value="7"/>
</dbReference>
<organism evidence="5 6">
    <name type="scientific">Carex littledalei</name>
    <dbReference type="NCBI Taxonomy" id="544730"/>
    <lineage>
        <taxon>Eukaryota</taxon>
        <taxon>Viridiplantae</taxon>
        <taxon>Streptophyta</taxon>
        <taxon>Embryophyta</taxon>
        <taxon>Tracheophyta</taxon>
        <taxon>Spermatophyta</taxon>
        <taxon>Magnoliopsida</taxon>
        <taxon>Liliopsida</taxon>
        <taxon>Poales</taxon>
        <taxon>Cyperaceae</taxon>
        <taxon>Cyperoideae</taxon>
        <taxon>Cariceae</taxon>
        <taxon>Carex</taxon>
        <taxon>Carex subgen. Euthyceras</taxon>
    </lineage>
</organism>
<dbReference type="InterPro" id="IPR033133">
    <property type="entry name" value="PUM-HD"/>
</dbReference>
<dbReference type="PROSITE" id="PS50302">
    <property type="entry name" value="PUM"/>
    <property type="match status" value="5"/>
</dbReference>
<keyword evidence="1" id="KW-0677">Repeat</keyword>
<dbReference type="Pfam" id="PF22493">
    <property type="entry name" value="PUF_NOP9"/>
    <property type="match status" value="1"/>
</dbReference>
<evidence type="ECO:0000256" key="2">
    <source>
        <dbReference type="ARBA" id="ARBA00022845"/>
    </source>
</evidence>
<dbReference type="InterPro" id="IPR016024">
    <property type="entry name" value="ARM-type_fold"/>
</dbReference>
<comment type="caution">
    <text evidence="5">The sequence shown here is derived from an EMBL/GenBank/DDBJ whole genome shotgun (WGS) entry which is preliminary data.</text>
</comment>
<evidence type="ECO:0000256" key="1">
    <source>
        <dbReference type="ARBA" id="ARBA00022737"/>
    </source>
</evidence>
<dbReference type="OrthoDB" id="668540at2759"/>
<feature type="repeat" description="Pumilio" evidence="3">
    <location>
        <begin position="136"/>
        <end position="171"/>
    </location>
</feature>
<dbReference type="Gene3D" id="1.25.10.10">
    <property type="entry name" value="Leucine-rich Repeat Variant"/>
    <property type="match status" value="1"/>
</dbReference>
<accession>A0A833QER3</accession>
<dbReference type="GO" id="GO:0003729">
    <property type="term" value="F:mRNA binding"/>
    <property type="evidence" value="ECO:0007669"/>
    <property type="project" value="TreeGrafter"/>
</dbReference>
<dbReference type="CDD" id="cd07920">
    <property type="entry name" value="Pumilio"/>
    <property type="match status" value="1"/>
</dbReference>
<feature type="repeat" description="Pumilio" evidence="3">
    <location>
        <begin position="207"/>
        <end position="243"/>
    </location>
</feature>
<feature type="repeat" description="Pumilio" evidence="3">
    <location>
        <begin position="280"/>
        <end position="316"/>
    </location>
</feature>
<evidence type="ECO:0000313" key="5">
    <source>
        <dbReference type="EMBL" id="KAF3320904.1"/>
    </source>
</evidence>
<reference evidence="5" key="1">
    <citation type="submission" date="2020-01" db="EMBL/GenBank/DDBJ databases">
        <title>Genome sequence of Kobresia littledalei, the first chromosome-level genome in the family Cyperaceae.</title>
        <authorList>
            <person name="Qu G."/>
        </authorList>
    </citation>
    <scope>NUCLEOTIDE SEQUENCE</scope>
    <source>
        <strain evidence="5">C.B.Clarke</strain>
        <tissue evidence="5">Leaf</tissue>
    </source>
</reference>
<dbReference type="SUPFAM" id="SSF48371">
    <property type="entry name" value="ARM repeat"/>
    <property type="match status" value="1"/>
</dbReference>
<dbReference type="PROSITE" id="PS50303">
    <property type="entry name" value="PUM_HD"/>
    <property type="match status" value="1"/>
</dbReference>
<evidence type="ECO:0000259" key="4">
    <source>
        <dbReference type="PROSITE" id="PS50303"/>
    </source>
</evidence>
<gene>
    <name evidence="5" type="ORF">FCM35_KLT15038</name>
</gene>
<proteinExistence type="predicted"/>
<protein>
    <recommendedName>
        <fullName evidence="4">PUM-HD domain-containing protein</fullName>
    </recommendedName>
</protein>
<dbReference type="InterPro" id="IPR001313">
    <property type="entry name" value="Pumilio_RNA-bd_rpt"/>
</dbReference>
<dbReference type="EMBL" id="SWLB01000028">
    <property type="protein sequence ID" value="KAF3320904.1"/>
    <property type="molecule type" value="Genomic_DNA"/>
</dbReference>
<dbReference type="Pfam" id="PF00806">
    <property type="entry name" value="PUF"/>
    <property type="match status" value="5"/>
</dbReference>
<sequence>MSNLTSTMDVDELSNLLSNLSNFELSKDGELVEEEASDQIDSPYDSIFSNAAFSPPMLSYEERGNLQQLTNYAVESLKSRNPRMDDCIVDVIAPQLACLLAMPLSSGRCKTLVQLGSIRSPLERCKSGDISLELCEVIGHAEEFSFDQQGSQYLQEKLETATDEEKDTIFEEIIPIAMNLIIDVFGNFVIQKYLDYGSLAQIRELANILLGNVVKLAFHKHGCHVLQTALEVVDMDKRVSMAQELDGYVIRCSYDQHGSHVISKVIECVPEELIGFLISSLSNEITSLSAHPFACHVIQTLLECCDEESDRLVMLSNILQDVYTLSHDQYGNYVVQNGKPQERSAVIRTLAGKILEMSKHKFASNVIEKGLRFGGPQEQHLRVDEILTFTSGCFALQMMVNDQYGNYLVQTALEVY</sequence>
<feature type="repeat" description="Pumilio" evidence="3">
    <location>
        <begin position="244"/>
        <end position="279"/>
    </location>
</feature>
<dbReference type="InterPro" id="IPR011989">
    <property type="entry name" value="ARM-like"/>
</dbReference>
<dbReference type="PANTHER" id="PTHR12537:SF12">
    <property type="entry name" value="MATERNAL PROTEIN PUMILIO"/>
    <property type="match status" value="1"/>
</dbReference>
<name>A0A833QER3_9POAL</name>
<evidence type="ECO:0000313" key="6">
    <source>
        <dbReference type="Proteomes" id="UP000623129"/>
    </source>
</evidence>
<feature type="domain" description="PUM-HD" evidence="4">
    <location>
        <begin position="114"/>
        <end position="416"/>
    </location>
</feature>
<keyword evidence="6" id="KW-1185">Reference proteome</keyword>
<dbReference type="InterPro" id="IPR033712">
    <property type="entry name" value="Pumilio_RNA-bd"/>
</dbReference>
<dbReference type="GO" id="GO:0006417">
    <property type="term" value="P:regulation of translation"/>
    <property type="evidence" value="ECO:0007669"/>
    <property type="project" value="UniProtKB-KW"/>
</dbReference>
<dbReference type="GO" id="GO:0005737">
    <property type="term" value="C:cytoplasm"/>
    <property type="evidence" value="ECO:0007669"/>
    <property type="project" value="TreeGrafter"/>
</dbReference>
<feature type="repeat" description="Pumilio" evidence="3">
    <location>
        <begin position="349"/>
        <end position="388"/>
    </location>
</feature>
<dbReference type="PANTHER" id="PTHR12537">
    <property type="entry name" value="RNA BINDING PROTEIN PUMILIO-RELATED"/>
    <property type="match status" value="1"/>
</dbReference>
<dbReference type="AlphaFoldDB" id="A0A833QER3"/>
<evidence type="ECO:0000256" key="3">
    <source>
        <dbReference type="PROSITE-ProRule" id="PRU00317"/>
    </source>
</evidence>